<dbReference type="PROSITE" id="PS51257">
    <property type="entry name" value="PROKAR_LIPOPROTEIN"/>
    <property type="match status" value="1"/>
</dbReference>
<evidence type="ECO:0000256" key="1">
    <source>
        <dbReference type="SAM" id="MobiDB-lite"/>
    </source>
</evidence>
<proteinExistence type="predicted"/>
<dbReference type="AlphaFoldDB" id="A0A7X0H384"/>
<accession>A0A7X0H384</accession>
<protein>
    <submittedName>
        <fullName evidence="3">Outer membrane lipoprotein-sorting protein</fullName>
    </submittedName>
</protein>
<dbReference type="EMBL" id="JACHGY010000001">
    <property type="protein sequence ID" value="MBB6428468.1"/>
    <property type="molecule type" value="Genomic_DNA"/>
</dbReference>
<evidence type="ECO:0000313" key="3">
    <source>
        <dbReference type="EMBL" id="MBB6428468.1"/>
    </source>
</evidence>
<dbReference type="RefSeq" id="WP_184675632.1">
    <property type="nucleotide sequence ID" value="NZ_JACHGY010000001.1"/>
</dbReference>
<sequence length="72" mass="7113">MESMMKLLASAFLVCGLVMGAGLVTGCAEESSDTGAAIESAASDAKDAAEDAAKEGEKAAEDAADALKDATE</sequence>
<feature type="compositionally biased region" description="Basic and acidic residues" evidence="1">
    <location>
        <begin position="44"/>
        <end position="72"/>
    </location>
</feature>
<gene>
    <name evidence="3" type="ORF">HNQ40_000274</name>
</gene>
<name>A0A7X0H384_9BACT</name>
<feature type="signal peptide" evidence="2">
    <location>
        <begin position="1"/>
        <end position="20"/>
    </location>
</feature>
<keyword evidence="2" id="KW-0732">Signal</keyword>
<reference evidence="3 4" key="1">
    <citation type="submission" date="2020-08" db="EMBL/GenBank/DDBJ databases">
        <title>Genomic Encyclopedia of Type Strains, Phase IV (KMG-IV): sequencing the most valuable type-strain genomes for metagenomic binning, comparative biology and taxonomic classification.</title>
        <authorList>
            <person name="Goeker M."/>
        </authorList>
    </citation>
    <scope>NUCLEOTIDE SEQUENCE [LARGE SCALE GENOMIC DNA]</scope>
    <source>
        <strain evidence="3 4">DSM 103725</strain>
    </source>
</reference>
<dbReference type="Proteomes" id="UP000541810">
    <property type="component" value="Unassembled WGS sequence"/>
</dbReference>
<keyword evidence="3" id="KW-0449">Lipoprotein</keyword>
<evidence type="ECO:0000256" key="2">
    <source>
        <dbReference type="SAM" id="SignalP"/>
    </source>
</evidence>
<organism evidence="3 4">
    <name type="scientific">Algisphaera agarilytica</name>
    <dbReference type="NCBI Taxonomy" id="1385975"/>
    <lineage>
        <taxon>Bacteria</taxon>
        <taxon>Pseudomonadati</taxon>
        <taxon>Planctomycetota</taxon>
        <taxon>Phycisphaerae</taxon>
        <taxon>Phycisphaerales</taxon>
        <taxon>Phycisphaeraceae</taxon>
        <taxon>Algisphaera</taxon>
    </lineage>
</organism>
<comment type="caution">
    <text evidence="3">The sequence shown here is derived from an EMBL/GenBank/DDBJ whole genome shotgun (WGS) entry which is preliminary data.</text>
</comment>
<keyword evidence="4" id="KW-1185">Reference proteome</keyword>
<feature type="region of interest" description="Disordered" evidence="1">
    <location>
        <begin position="34"/>
        <end position="72"/>
    </location>
</feature>
<feature type="chain" id="PRO_5031463804" evidence="2">
    <location>
        <begin position="21"/>
        <end position="72"/>
    </location>
</feature>
<evidence type="ECO:0000313" key="4">
    <source>
        <dbReference type="Proteomes" id="UP000541810"/>
    </source>
</evidence>